<keyword evidence="3" id="KW-0805">Transcription regulation</keyword>
<dbReference type="InterPro" id="IPR051446">
    <property type="entry name" value="HTH_trans_reg/aminotransferase"/>
</dbReference>
<dbReference type="InterPro" id="IPR015421">
    <property type="entry name" value="PyrdxlP-dep_Trfase_major"/>
</dbReference>
<comment type="caution">
    <text evidence="7">The sequence shown here is derived from an EMBL/GenBank/DDBJ whole genome shotgun (WGS) entry which is preliminary data.</text>
</comment>
<dbReference type="SMART" id="SM00345">
    <property type="entry name" value="HTH_GNTR"/>
    <property type="match status" value="1"/>
</dbReference>
<evidence type="ECO:0000313" key="8">
    <source>
        <dbReference type="Proteomes" id="UP000242313"/>
    </source>
</evidence>
<dbReference type="InterPro" id="IPR036390">
    <property type="entry name" value="WH_DNA-bd_sf"/>
</dbReference>
<accession>A0A2A3ML34</accession>
<dbReference type="PANTHER" id="PTHR46577:SF1">
    <property type="entry name" value="HTH-TYPE TRANSCRIPTIONAL REGULATORY PROTEIN GABR"/>
    <property type="match status" value="1"/>
</dbReference>
<evidence type="ECO:0000259" key="6">
    <source>
        <dbReference type="PROSITE" id="PS50949"/>
    </source>
</evidence>
<dbReference type="Pfam" id="PF00155">
    <property type="entry name" value="Aminotran_1_2"/>
    <property type="match status" value="1"/>
</dbReference>
<evidence type="ECO:0000256" key="3">
    <source>
        <dbReference type="ARBA" id="ARBA00023015"/>
    </source>
</evidence>
<proteinExistence type="inferred from homology"/>
<dbReference type="InterPro" id="IPR015424">
    <property type="entry name" value="PyrdxlP-dep_Trfase"/>
</dbReference>
<organism evidence="7 8">
    <name type="scientific">Pseudomonas abyssi</name>
    <dbReference type="NCBI Taxonomy" id="170540"/>
    <lineage>
        <taxon>Bacteria</taxon>
        <taxon>Pseudomonadati</taxon>
        <taxon>Pseudomonadota</taxon>
        <taxon>Gammaproteobacteria</taxon>
        <taxon>Pseudomonadales</taxon>
        <taxon>Pseudomonadaceae</taxon>
        <taxon>Pseudomonas</taxon>
    </lineage>
</organism>
<dbReference type="GO" id="GO:0003700">
    <property type="term" value="F:DNA-binding transcription factor activity"/>
    <property type="evidence" value="ECO:0007669"/>
    <property type="project" value="InterPro"/>
</dbReference>
<keyword evidence="8" id="KW-1185">Reference proteome</keyword>
<protein>
    <submittedName>
        <fullName evidence="7">GntR family transcriptional regulator</fullName>
    </submittedName>
</protein>
<evidence type="ECO:0000256" key="5">
    <source>
        <dbReference type="ARBA" id="ARBA00023163"/>
    </source>
</evidence>
<dbReference type="Pfam" id="PF00392">
    <property type="entry name" value="GntR"/>
    <property type="match status" value="1"/>
</dbReference>
<dbReference type="InterPro" id="IPR036388">
    <property type="entry name" value="WH-like_DNA-bd_sf"/>
</dbReference>
<dbReference type="CDD" id="cd07377">
    <property type="entry name" value="WHTH_GntR"/>
    <property type="match status" value="1"/>
</dbReference>
<dbReference type="AlphaFoldDB" id="A0A2A3ML34"/>
<keyword evidence="2" id="KW-0663">Pyridoxal phosphate</keyword>
<comment type="similarity">
    <text evidence="1">In the C-terminal section; belongs to the class-I pyridoxal-phosphate-dependent aminotransferase family.</text>
</comment>
<evidence type="ECO:0000313" key="7">
    <source>
        <dbReference type="EMBL" id="PBK05254.1"/>
    </source>
</evidence>
<keyword evidence="4" id="KW-0238">DNA-binding</keyword>
<feature type="domain" description="HTH gntR-type" evidence="6">
    <location>
        <begin position="3"/>
        <end position="71"/>
    </location>
</feature>
<sequence>MPAARYKRLVDHLAEQIRTGALPPGTRLPTHRSLARQEQFALTTASRVYAELESMGLVSAETGRGTFVRETSVPAGHGIDQSPTAPGMFDLNFNYPELPEQPELLRDALRQLANAGDLDALLRYQPHAGRRHERAIIAGHLGTRGLAVSAEQVLLVSGAQHGLTVALMSQLKAGDVIAADALTYPGFKTIAHALQLEVLPLPADDNGPDLAALDALCQRRKVRALYCMPTLHNPLGWVMSRAQRKRLAAMARKHDLLLIEDAAYAFLAEDPPAPLYNFAPERTLYVSGFSKSVATGLRVGYLVAPSDRVAPLERAIRATTWNTPAILTRITCDWIANGTVQQLEQAKRRDAAARQQCARRVLHGLPWHGHPNSYFLWLPLPATVRAEQVVSALLQRKVSVSSAAPFAVGDHRPQAIRLALGSLDKARLESALLLVKEVIDAAACGALG</sequence>
<dbReference type="RefSeq" id="WP_096003918.1">
    <property type="nucleotide sequence ID" value="NZ_NTMR01000005.1"/>
</dbReference>
<dbReference type="CDD" id="cd00609">
    <property type="entry name" value="AAT_like"/>
    <property type="match status" value="1"/>
</dbReference>
<dbReference type="Gene3D" id="3.40.640.10">
    <property type="entry name" value="Type I PLP-dependent aspartate aminotransferase-like (Major domain)"/>
    <property type="match status" value="1"/>
</dbReference>
<dbReference type="InterPro" id="IPR000524">
    <property type="entry name" value="Tscrpt_reg_HTH_GntR"/>
</dbReference>
<name>A0A2A3ML34_9PSED</name>
<evidence type="ECO:0000256" key="2">
    <source>
        <dbReference type="ARBA" id="ARBA00022898"/>
    </source>
</evidence>
<gene>
    <name evidence="7" type="ORF">CNQ84_05585</name>
</gene>
<evidence type="ECO:0000256" key="1">
    <source>
        <dbReference type="ARBA" id="ARBA00005384"/>
    </source>
</evidence>
<dbReference type="PANTHER" id="PTHR46577">
    <property type="entry name" value="HTH-TYPE TRANSCRIPTIONAL REGULATORY PROTEIN GABR"/>
    <property type="match status" value="1"/>
</dbReference>
<dbReference type="SUPFAM" id="SSF53383">
    <property type="entry name" value="PLP-dependent transferases"/>
    <property type="match status" value="1"/>
</dbReference>
<dbReference type="PROSITE" id="PS50949">
    <property type="entry name" value="HTH_GNTR"/>
    <property type="match status" value="1"/>
</dbReference>
<reference evidence="7 8" key="1">
    <citation type="submission" date="2017-09" db="EMBL/GenBank/DDBJ databases">
        <title>Pseudomonas abyssi sp. nov. isolated from Abyssopelagic Water.</title>
        <authorList>
            <person name="Wei Y."/>
        </authorList>
    </citation>
    <scope>NUCLEOTIDE SEQUENCE [LARGE SCALE GENOMIC DNA]</scope>
    <source>
        <strain evidence="7 8">MT5</strain>
    </source>
</reference>
<dbReference type="SUPFAM" id="SSF46785">
    <property type="entry name" value="Winged helix' DNA-binding domain"/>
    <property type="match status" value="1"/>
</dbReference>
<dbReference type="Gene3D" id="1.10.10.10">
    <property type="entry name" value="Winged helix-like DNA-binding domain superfamily/Winged helix DNA-binding domain"/>
    <property type="match status" value="1"/>
</dbReference>
<dbReference type="InterPro" id="IPR015422">
    <property type="entry name" value="PyrdxlP-dep_Trfase_small"/>
</dbReference>
<dbReference type="GO" id="GO:0003677">
    <property type="term" value="F:DNA binding"/>
    <property type="evidence" value="ECO:0007669"/>
    <property type="project" value="UniProtKB-KW"/>
</dbReference>
<dbReference type="InterPro" id="IPR004839">
    <property type="entry name" value="Aminotransferase_I/II_large"/>
</dbReference>
<evidence type="ECO:0000256" key="4">
    <source>
        <dbReference type="ARBA" id="ARBA00023125"/>
    </source>
</evidence>
<dbReference type="Proteomes" id="UP000242313">
    <property type="component" value="Unassembled WGS sequence"/>
</dbReference>
<keyword evidence="5" id="KW-0804">Transcription</keyword>
<dbReference type="GO" id="GO:0030170">
    <property type="term" value="F:pyridoxal phosphate binding"/>
    <property type="evidence" value="ECO:0007669"/>
    <property type="project" value="InterPro"/>
</dbReference>
<dbReference type="Gene3D" id="3.90.1150.10">
    <property type="entry name" value="Aspartate Aminotransferase, domain 1"/>
    <property type="match status" value="1"/>
</dbReference>
<dbReference type="EMBL" id="NTMR01000005">
    <property type="protein sequence ID" value="PBK05254.1"/>
    <property type="molecule type" value="Genomic_DNA"/>
</dbReference>